<keyword evidence="1" id="KW-0472">Membrane</keyword>
<evidence type="ECO:0008006" key="4">
    <source>
        <dbReference type="Google" id="ProtNLM"/>
    </source>
</evidence>
<dbReference type="Pfam" id="PF18895">
    <property type="entry name" value="T4SS_pilin"/>
    <property type="match status" value="1"/>
</dbReference>
<comment type="caution">
    <text evidence="2">The sequence shown here is derived from an EMBL/GenBank/DDBJ whole genome shotgun (WGS) entry which is preliminary data.</text>
</comment>
<evidence type="ECO:0000313" key="3">
    <source>
        <dbReference type="Proteomes" id="UP000034140"/>
    </source>
</evidence>
<accession>A0A0G0DD94</accession>
<sequence>MNIFETINNLVVHKAYASLGTTLNEQLATVQGGDVSDKQLVTTIINIATPVAIIAVVLLLVYGGFMMMTSQGNPDKLQEAKQVITNAIIGFVVILLCVAILILISKTLGLEIYA</sequence>
<proteinExistence type="predicted"/>
<evidence type="ECO:0000313" key="2">
    <source>
        <dbReference type="EMBL" id="KKP92214.1"/>
    </source>
</evidence>
<feature type="transmembrane region" description="Helical" evidence="1">
    <location>
        <begin position="40"/>
        <end position="62"/>
    </location>
</feature>
<organism evidence="2 3">
    <name type="scientific">candidate division WS6 bacterium GW2011_GWC1_36_11</name>
    <dbReference type="NCBI Taxonomy" id="1619090"/>
    <lineage>
        <taxon>Bacteria</taxon>
        <taxon>Candidatus Dojkabacteria</taxon>
    </lineage>
</organism>
<dbReference type="InterPro" id="IPR043993">
    <property type="entry name" value="T4SS_pilin"/>
</dbReference>
<evidence type="ECO:0000256" key="1">
    <source>
        <dbReference type="SAM" id="Phobius"/>
    </source>
</evidence>
<keyword evidence="1" id="KW-0812">Transmembrane</keyword>
<protein>
    <recommendedName>
        <fullName evidence="4">Integral membrane protein</fullName>
    </recommendedName>
</protein>
<feature type="transmembrane region" description="Helical" evidence="1">
    <location>
        <begin position="83"/>
        <end position="104"/>
    </location>
</feature>
<name>A0A0G0DD94_9BACT</name>
<keyword evidence="1" id="KW-1133">Transmembrane helix</keyword>
<gene>
    <name evidence="2" type="ORF">UR96_C0019G0008</name>
</gene>
<dbReference type="EMBL" id="LBRE01000019">
    <property type="protein sequence ID" value="KKP92214.1"/>
    <property type="molecule type" value="Genomic_DNA"/>
</dbReference>
<reference evidence="2 3" key="1">
    <citation type="journal article" date="2015" name="Nature">
        <title>rRNA introns, odd ribosomes, and small enigmatic genomes across a large radiation of phyla.</title>
        <authorList>
            <person name="Brown C.T."/>
            <person name="Hug L.A."/>
            <person name="Thomas B.C."/>
            <person name="Sharon I."/>
            <person name="Castelle C.J."/>
            <person name="Singh A."/>
            <person name="Wilkins M.J."/>
            <person name="Williams K.H."/>
            <person name="Banfield J.F."/>
        </authorList>
    </citation>
    <scope>NUCLEOTIDE SEQUENCE [LARGE SCALE GENOMIC DNA]</scope>
</reference>
<dbReference type="Proteomes" id="UP000034140">
    <property type="component" value="Unassembled WGS sequence"/>
</dbReference>
<dbReference type="AlphaFoldDB" id="A0A0G0DD94"/>